<evidence type="ECO:0000256" key="5">
    <source>
        <dbReference type="ARBA" id="ARBA00022989"/>
    </source>
</evidence>
<comment type="subcellular location">
    <subcellularLocation>
        <location evidence="1">Membrane</location>
        <topology evidence="1">Multi-pass membrane protein</topology>
    </subcellularLocation>
</comment>
<dbReference type="PANTHER" id="PTHR48022:SF64">
    <property type="entry name" value="MAJOR FACILITATOR SUPERFAMILY (MFS) PROFILE DOMAIN-CONTAINING PROTEIN"/>
    <property type="match status" value="1"/>
</dbReference>
<reference evidence="9 10" key="1">
    <citation type="submission" date="2016-06" db="EMBL/GenBank/DDBJ databases">
        <title>Comparative genomics of the ectomycorrhizal sister species Rhizopogon vinicolor and Rhizopogon vesiculosus (Basidiomycota: Boletales) reveals a divergence of the mating type B locus.</title>
        <authorList>
            <consortium name="DOE Joint Genome Institute"/>
            <person name="Mujic A.B."/>
            <person name="Kuo A."/>
            <person name="Tritt A."/>
            <person name="Lipzen A."/>
            <person name="Chen C."/>
            <person name="Johnson J."/>
            <person name="Sharma A."/>
            <person name="Barry K."/>
            <person name="Grigoriev I.V."/>
            <person name="Spatafora J.W."/>
        </authorList>
    </citation>
    <scope>NUCLEOTIDE SEQUENCE [LARGE SCALE GENOMIC DNA]</scope>
    <source>
        <strain evidence="9 10">AM-OR11-026</strain>
    </source>
</reference>
<evidence type="ECO:0000256" key="1">
    <source>
        <dbReference type="ARBA" id="ARBA00004141"/>
    </source>
</evidence>
<dbReference type="Proteomes" id="UP000092154">
    <property type="component" value="Unassembled WGS sequence"/>
</dbReference>
<feature type="domain" description="Major facilitator superfamily (MFS) profile" evidence="8">
    <location>
        <begin position="36"/>
        <end position="477"/>
    </location>
</feature>
<evidence type="ECO:0000313" key="9">
    <source>
        <dbReference type="EMBL" id="OAX40915.1"/>
    </source>
</evidence>
<evidence type="ECO:0000256" key="6">
    <source>
        <dbReference type="ARBA" id="ARBA00023136"/>
    </source>
</evidence>
<evidence type="ECO:0000256" key="7">
    <source>
        <dbReference type="SAM" id="Phobius"/>
    </source>
</evidence>
<keyword evidence="10" id="KW-1185">Reference proteome</keyword>
<evidence type="ECO:0000313" key="10">
    <source>
        <dbReference type="Proteomes" id="UP000092154"/>
    </source>
</evidence>
<dbReference type="GO" id="GO:0016020">
    <property type="term" value="C:membrane"/>
    <property type="evidence" value="ECO:0007669"/>
    <property type="project" value="UniProtKB-SubCell"/>
</dbReference>
<organism evidence="9 10">
    <name type="scientific">Rhizopogon vinicolor AM-OR11-026</name>
    <dbReference type="NCBI Taxonomy" id="1314800"/>
    <lineage>
        <taxon>Eukaryota</taxon>
        <taxon>Fungi</taxon>
        <taxon>Dikarya</taxon>
        <taxon>Basidiomycota</taxon>
        <taxon>Agaricomycotina</taxon>
        <taxon>Agaricomycetes</taxon>
        <taxon>Agaricomycetidae</taxon>
        <taxon>Boletales</taxon>
        <taxon>Suillineae</taxon>
        <taxon>Rhizopogonaceae</taxon>
        <taxon>Rhizopogon</taxon>
    </lineage>
</organism>
<accession>A0A1B7N7T1</accession>
<name>A0A1B7N7T1_9AGAM</name>
<feature type="transmembrane region" description="Helical" evidence="7">
    <location>
        <begin position="351"/>
        <end position="374"/>
    </location>
</feature>
<evidence type="ECO:0000256" key="2">
    <source>
        <dbReference type="ARBA" id="ARBA00010992"/>
    </source>
</evidence>
<feature type="transmembrane region" description="Helical" evidence="7">
    <location>
        <begin position="323"/>
        <end position="344"/>
    </location>
</feature>
<keyword evidence="6 7" id="KW-0472">Membrane</keyword>
<dbReference type="InterPro" id="IPR005828">
    <property type="entry name" value="MFS_sugar_transport-like"/>
</dbReference>
<dbReference type="InterPro" id="IPR020846">
    <property type="entry name" value="MFS_dom"/>
</dbReference>
<keyword evidence="4 7" id="KW-0812">Transmembrane</keyword>
<proteinExistence type="inferred from homology"/>
<keyword evidence="5 7" id="KW-1133">Transmembrane helix</keyword>
<feature type="transmembrane region" description="Helical" evidence="7">
    <location>
        <begin position="134"/>
        <end position="158"/>
    </location>
</feature>
<feature type="transmembrane region" description="Helical" evidence="7">
    <location>
        <begin position="386"/>
        <end position="413"/>
    </location>
</feature>
<dbReference type="InterPro" id="IPR050360">
    <property type="entry name" value="MFS_Sugar_Transporters"/>
</dbReference>
<dbReference type="FunFam" id="1.20.1250.20:FF:000134">
    <property type="entry name" value="MFS sugar transporter protein"/>
    <property type="match status" value="1"/>
</dbReference>
<sequence>MGAGPAVVANGATAYSHLLDPRPWYKNTRLIVLNFWIAILLITSATNGYDGSMMNGLQSLTQWNEAFDHPTQGKLGLLNAIQNIGSLCAYPFGPYMADGMGRRFSILFGATLMIAATAIQTASQSVQMFIGARYFLIGFGLTFAATAAPLLVTEVAYPSYRGQATSLYNTLWYLGSIIAAWTTYGTFAIPTSWAWRIPSALQALPSVIQVLLIWFVPESPRWLVSKGKEERALQILAYYHARGNAQDPLVVYEFEEIKAAIAFDRGVAANIGWLSLIKNPGNRKRLRIIIALAVFSQWSGNGLTIDLNKVFIAIGITNPTTQLLINGCLSIFNFIVAIGAGLCCDRVGRRPLFLTSCVGMIVFWTAQTICFSIHQETGSIAAGHAVIVFIFLFYGFCEWSALAFTPLIVSYSVEILPFALRAKGFIVFNFVLSLSLIFNQYVNPIALAALQWKYYLVYLFWLCFELVFCYFFIIETKNLTHKPFLSIFDGSEGMAQIHGKAAATAGLAHYADEIEEKETRSEIPSLEVTTTN</sequence>
<dbReference type="EMBL" id="KV448196">
    <property type="protein sequence ID" value="OAX40915.1"/>
    <property type="molecule type" value="Genomic_DNA"/>
</dbReference>
<evidence type="ECO:0000259" key="8">
    <source>
        <dbReference type="PROSITE" id="PS50850"/>
    </source>
</evidence>
<feature type="transmembrane region" description="Helical" evidence="7">
    <location>
        <begin position="454"/>
        <end position="473"/>
    </location>
</feature>
<dbReference type="InParanoid" id="A0A1B7N7T1"/>
<dbReference type="OrthoDB" id="6133115at2759"/>
<comment type="similarity">
    <text evidence="2">Belongs to the major facilitator superfamily. Sugar transporter (TC 2.A.1.1) family.</text>
</comment>
<dbReference type="PANTHER" id="PTHR48022">
    <property type="entry name" value="PLASTIDIC GLUCOSE TRANSPORTER 4"/>
    <property type="match status" value="1"/>
</dbReference>
<dbReference type="PROSITE" id="PS50850">
    <property type="entry name" value="MFS"/>
    <property type="match status" value="1"/>
</dbReference>
<keyword evidence="3" id="KW-0813">Transport</keyword>
<feature type="transmembrane region" description="Helical" evidence="7">
    <location>
        <begin position="170"/>
        <end position="189"/>
    </location>
</feature>
<protein>
    <submittedName>
        <fullName evidence="9">General substrate transporter</fullName>
    </submittedName>
</protein>
<gene>
    <name evidence="9" type="ORF">K503DRAFT_840844</name>
</gene>
<dbReference type="AlphaFoldDB" id="A0A1B7N7T1"/>
<evidence type="ECO:0000256" key="3">
    <source>
        <dbReference type="ARBA" id="ARBA00022448"/>
    </source>
</evidence>
<dbReference type="Pfam" id="PF00083">
    <property type="entry name" value="Sugar_tr"/>
    <property type="match status" value="1"/>
</dbReference>
<dbReference type="STRING" id="1314800.A0A1B7N7T1"/>
<dbReference type="SUPFAM" id="SSF103473">
    <property type="entry name" value="MFS general substrate transporter"/>
    <property type="match status" value="1"/>
</dbReference>
<dbReference type="InterPro" id="IPR036259">
    <property type="entry name" value="MFS_trans_sf"/>
</dbReference>
<feature type="transmembrane region" description="Helical" evidence="7">
    <location>
        <begin position="30"/>
        <end position="49"/>
    </location>
</feature>
<evidence type="ECO:0000256" key="4">
    <source>
        <dbReference type="ARBA" id="ARBA00022692"/>
    </source>
</evidence>
<feature type="transmembrane region" description="Helical" evidence="7">
    <location>
        <begin position="104"/>
        <end position="122"/>
    </location>
</feature>
<dbReference type="Gene3D" id="1.20.1250.20">
    <property type="entry name" value="MFS general substrate transporter like domains"/>
    <property type="match status" value="1"/>
</dbReference>
<dbReference type="GO" id="GO:0005351">
    <property type="term" value="F:carbohydrate:proton symporter activity"/>
    <property type="evidence" value="ECO:0007669"/>
    <property type="project" value="TreeGrafter"/>
</dbReference>
<feature type="transmembrane region" description="Helical" evidence="7">
    <location>
        <begin position="425"/>
        <end position="442"/>
    </location>
</feature>